<name>F0Q5B8_PARA1</name>
<dbReference type="UniPathway" id="UPA00060">
    <property type="reaction ID" value="UER00142"/>
</dbReference>
<feature type="binding site" evidence="2">
    <location>
        <position position="46"/>
    </location>
    <ligand>
        <name>Mg(2+)</name>
        <dbReference type="ChEBI" id="CHEBI:18420"/>
        <label>1</label>
    </ligand>
</feature>
<dbReference type="HAMAP" id="MF_02128">
    <property type="entry name" value="TMP_kinase"/>
    <property type="match status" value="1"/>
</dbReference>
<keyword evidence="2 5" id="KW-0418">Kinase</keyword>
<feature type="domain" description="PurM-like N-terminal" evidence="3">
    <location>
        <begin position="27"/>
        <end position="137"/>
    </location>
</feature>
<keyword evidence="6" id="KW-1185">Reference proteome</keyword>
<keyword evidence="2 5" id="KW-0808">Transferase</keyword>
<comment type="miscellaneous">
    <text evidence="2">Reaction mechanism of ThiL seems to utilize a direct, inline transfer of the gamma-phosphate of ATP to TMP rather than a phosphorylated enzyme intermediate.</text>
</comment>
<feature type="domain" description="PurM-like C-terminal" evidence="4">
    <location>
        <begin position="185"/>
        <end position="311"/>
    </location>
</feature>
<feature type="binding site" evidence="2">
    <location>
        <begin position="120"/>
        <end position="121"/>
    </location>
    <ligand>
        <name>ATP</name>
        <dbReference type="ChEBI" id="CHEBI:30616"/>
    </ligand>
</feature>
<dbReference type="InterPro" id="IPR006283">
    <property type="entry name" value="ThiL-like"/>
</dbReference>
<feature type="binding site" evidence="2">
    <location>
        <position position="215"/>
    </location>
    <ligand>
        <name>Mg(2+)</name>
        <dbReference type="ChEBI" id="CHEBI:18420"/>
        <label>5</label>
    </ligand>
</feature>
<feature type="binding site" evidence="2">
    <location>
        <position position="145"/>
    </location>
    <ligand>
        <name>ATP</name>
        <dbReference type="ChEBI" id="CHEBI:30616"/>
    </ligand>
</feature>
<dbReference type="Proteomes" id="UP000002482">
    <property type="component" value="Chromosome"/>
</dbReference>
<protein>
    <recommendedName>
        <fullName evidence="2">Thiamine-monophosphate kinase</fullName>
        <shortName evidence="2">TMP kinase</shortName>
        <shortName evidence="2">Thiamine-phosphate kinase</shortName>
        <ecNumber evidence="2">2.7.4.16</ecNumber>
    </recommendedName>
</protein>
<keyword evidence="1 2" id="KW-0784">Thiamine biosynthesis</keyword>
<feature type="binding site" evidence="2">
    <location>
        <position position="29"/>
    </location>
    <ligand>
        <name>Mg(2+)</name>
        <dbReference type="ChEBI" id="CHEBI:18420"/>
        <label>4</label>
    </ligand>
</feature>
<dbReference type="GO" id="GO:0009228">
    <property type="term" value="P:thiamine biosynthetic process"/>
    <property type="evidence" value="ECO:0007669"/>
    <property type="project" value="UniProtKB-KW"/>
</dbReference>
<comment type="caution">
    <text evidence="2">Lacks conserved residue(s) required for the propagation of feature annotation.</text>
</comment>
<dbReference type="GO" id="GO:0009030">
    <property type="term" value="F:thiamine-phosphate kinase activity"/>
    <property type="evidence" value="ECO:0007669"/>
    <property type="project" value="UniProtKB-UniRule"/>
</dbReference>
<feature type="binding site" evidence="2">
    <location>
        <position position="270"/>
    </location>
    <ligand>
        <name>substrate</name>
    </ligand>
</feature>
<dbReference type="CDD" id="cd02194">
    <property type="entry name" value="ThiL"/>
    <property type="match status" value="1"/>
</dbReference>
<dbReference type="Pfam" id="PF02769">
    <property type="entry name" value="AIRS_C"/>
    <property type="match status" value="1"/>
</dbReference>
<organism evidence="5 6">
    <name type="scientific">Paracidovorax avenae (strain ATCC 19860 / DSM 7227 / CCUG 15838 / JCM 20985 / LMG 2117 / NCPPB 1011)</name>
    <name type="common">Acidovorax avenae</name>
    <dbReference type="NCBI Taxonomy" id="643561"/>
    <lineage>
        <taxon>Bacteria</taxon>
        <taxon>Pseudomonadati</taxon>
        <taxon>Pseudomonadota</taxon>
        <taxon>Betaproteobacteria</taxon>
        <taxon>Burkholderiales</taxon>
        <taxon>Comamonadaceae</taxon>
        <taxon>Paracidovorax</taxon>
    </lineage>
</organism>
<evidence type="ECO:0000313" key="6">
    <source>
        <dbReference type="Proteomes" id="UP000002482"/>
    </source>
</evidence>
<feature type="binding site" evidence="2">
    <location>
        <position position="214"/>
    </location>
    <ligand>
        <name>ATP</name>
        <dbReference type="ChEBI" id="CHEBI:30616"/>
    </ligand>
</feature>
<dbReference type="InterPro" id="IPR016188">
    <property type="entry name" value="PurM-like_N"/>
</dbReference>
<evidence type="ECO:0000259" key="3">
    <source>
        <dbReference type="Pfam" id="PF00586"/>
    </source>
</evidence>
<feature type="binding site" evidence="2">
    <location>
        <position position="45"/>
    </location>
    <ligand>
        <name>Mg(2+)</name>
        <dbReference type="ChEBI" id="CHEBI:18420"/>
        <label>1</label>
    </ligand>
</feature>
<feature type="binding site" evidence="2">
    <location>
        <position position="121"/>
    </location>
    <ligand>
        <name>Mg(2+)</name>
        <dbReference type="ChEBI" id="CHEBI:18420"/>
        <label>1</label>
    </ligand>
</feature>
<reference evidence="5" key="1">
    <citation type="submission" date="2011-02" db="EMBL/GenBank/DDBJ databases">
        <title>Complete sequence of Acidovorax avenae subsp. avenae ATCC 19860.</title>
        <authorList>
            <consortium name="US DOE Joint Genome Institute"/>
            <person name="Lucas S."/>
            <person name="Copeland A."/>
            <person name="Lapidus A."/>
            <person name="Cheng J.-F."/>
            <person name="Goodwin L."/>
            <person name="Pitluck S."/>
            <person name="Chertkov O."/>
            <person name="Held B."/>
            <person name="Detter J.C."/>
            <person name="Han C."/>
            <person name="Tapia R."/>
            <person name="Land M."/>
            <person name="Hauser L."/>
            <person name="Kyrpides N."/>
            <person name="Ivanova N."/>
            <person name="Ovchinnikova G."/>
            <person name="Pagani I."/>
            <person name="Gordon S."/>
            <person name="Woyke T."/>
        </authorList>
    </citation>
    <scope>NUCLEOTIDE SEQUENCE</scope>
    <source>
        <strain evidence="5">ATCC 19860</strain>
    </source>
</reference>
<proteinExistence type="inferred from homology"/>
<keyword evidence="2" id="KW-0547">Nucleotide-binding</keyword>
<dbReference type="PANTHER" id="PTHR30270:SF0">
    <property type="entry name" value="THIAMINE-MONOPHOSPHATE KINASE"/>
    <property type="match status" value="1"/>
</dbReference>
<evidence type="ECO:0000313" key="5">
    <source>
        <dbReference type="EMBL" id="ADX44417.1"/>
    </source>
</evidence>
<feature type="binding site" evidence="2">
    <location>
        <position position="212"/>
    </location>
    <ligand>
        <name>Mg(2+)</name>
        <dbReference type="ChEBI" id="CHEBI:18420"/>
        <label>3</label>
    </ligand>
</feature>
<dbReference type="Pfam" id="PF00586">
    <property type="entry name" value="AIRS"/>
    <property type="match status" value="1"/>
</dbReference>
<comment type="catalytic activity">
    <reaction evidence="2">
        <text>thiamine phosphate + ATP = thiamine diphosphate + ADP</text>
        <dbReference type="Rhea" id="RHEA:15913"/>
        <dbReference type="ChEBI" id="CHEBI:30616"/>
        <dbReference type="ChEBI" id="CHEBI:37575"/>
        <dbReference type="ChEBI" id="CHEBI:58937"/>
        <dbReference type="ChEBI" id="CHEBI:456216"/>
        <dbReference type="EC" id="2.7.4.16"/>
    </reaction>
</comment>
<feature type="binding site" evidence="2">
    <location>
        <position position="74"/>
    </location>
    <ligand>
        <name>Mg(2+)</name>
        <dbReference type="ChEBI" id="CHEBI:18420"/>
        <label>2</label>
    </ligand>
</feature>
<dbReference type="PANTHER" id="PTHR30270">
    <property type="entry name" value="THIAMINE-MONOPHOSPHATE KINASE"/>
    <property type="match status" value="1"/>
</dbReference>
<feature type="binding site" evidence="2">
    <location>
        <position position="44"/>
    </location>
    <ligand>
        <name>Mg(2+)</name>
        <dbReference type="ChEBI" id="CHEBI:18420"/>
        <label>4</label>
    </ligand>
</feature>
<keyword evidence="2" id="KW-0067">ATP-binding</keyword>
<sequence length="330" mass="34729">MLEPMGEFDLIARYFHRPVRRAALGVGDDCALLAPAAGMQLAVSSDMLVEGRHFFADVYPAHLGHKALAVNLSDLAACGARPMAFTLALALPRADEAWLQGFSEGLLALADEHGCELVGGDTTQGPLNICITVFGEVPAGQALLRSGARPGDDLWVSGHLGDARLALDALLGEMPVQLPPQVLAQARERLERPTPRVALGQALRGVASSAIDVSDGLVGDLGHILKASGVGARIDTTLAPQLMAACDGHAPEQVPYGWENLLRCVLAGGDDYELLFTAPPGRRAQVEAAARQAGTRATCIGAIEAGPGLRLLDAQGRQVDAQYLAFDHFR</sequence>
<evidence type="ECO:0000259" key="4">
    <source>
        <dbReference type="Pfam" id="PF02769"/>
    </source>
</evidence>
<dbReference type="GO" id="GO:0000287">
    <property type="term" value="F:magnesium ion binding"/>
    <property type="evidence" value="ECO:0007669"/>
    <property type="project" value="UniProtKB-UniRule"/>
</dbReference>
<dbReference type="EC" id="2.7.4.16" evidence="2"/>
<keyword evidence="2" id="KW-0479">Metal-binding</keyword>
<dbReference type="Gene3D" id="3.90.650.10">
    <property type="entry name" value="PurM-like C-terminal domain"/>
    <property type="match status" value="1"/>
</dbReference>
<dbReference type="InterPro" id="IPR036676">
    <property type="entry name" value="PurM-like_C_sf"/>
</dbReference>
<dbReference type="InterPro" id="IPR010918">
    <property type="entry name" value="PurM-like_C_dom"/>
</dbReference>
<feature type="binding site" evidence="2">
    <location>
        <position position="74"/>
    </location>
    <ligand>
        <name>Mg(2+)</name>
        <dbReference type="ChEBI" id="CHEBI:18420"/>
        <label>3</label>
    </ligand>
</feature>
<dbReference type="EMBL" id="CP002521">
    <property type="protein sequence ID" value="ADX44417.1"/>
    <property type="molecule type" value="Genomic_DNA"/>
</dbReference>
<feature type="binding site" evidence="2">
    <location>
        <position position="74"/>
    </location>
    <ligand>
        <name>Mg(2+)</name>
        <dbReference type="ChEBI" id="CHEBI:18420"/>
        <label>4</label>
    </ligand>
</feature>
<dbReference type="NCBIfam" id="TIGR01379">
    <property type="entry name" value="thiL"/>
    <property type="match status" value="1"/>
</dbReference>
<comment type="similarity">
    <text evidence="2">Belongs to the thiamine-monophosphate kinase family.</text>
</comment>
<accession>F0Q5B8</accession>
<dbReference type="KEGG" id="aaa:Acav_0494"/>
<dbReference type="HOGENOM" id="CLU_046964_3_0_4"/>
<dbReference type="Gene3D" id="3.30.1330.10">
    <property type="entry name" value="PurM-like, N-terminal domain"/>
    <property type="match status" value="1"/>
</dbReference>
<dbReference type="SUPFAM" id="SSF55326">
    <property type="entry name" value="PurM N-terminal domain-like"/>
    <property type="match status" value="1"/>
</dbReference>
<evidence type="ECO:0000256" key="1">
    <source>
        <dbReference type="ARBA" id="ARBA00022977"/>
    </source>
</evidence>
<comment type="function">
    <text evidence="2">Catalyzes the ATP-dependent phosphorylation of thiamine-monophosphate (TMP) to form thiamine-pyrophosphate (TPP), the active form of vitamin B1.</text>
</comment>
<keyword evidence="2" id="KW-0460">Magnesium</keyword>
<dbReference type="SUPFAM" id="SSF56042">
    <property type="entry name" value="PurM C-terminal domain-like"/>
    <property type="match status" value="1"/>
</dbReference>
<dbReference type="InterPro" id="IPR036921">
    <property type="entry name" value="PurM-like_N_sf"/>
</dbReference>
<feature type="binding site" evidence="2">
    <location>
        <position position="53"/>
    </location>
    <ligand>
        <name>substrate</name>
    </ligand>
</feature>
<dbReference type="GO" id="GO:0005524">
    <property type="term" value="F:ATP binding"/>
    <property type="evidence" value="ECO:0007669"/>
    <property type="project" value="UniProtKB-UniRule"/>
</dbReference>
<gene>
    <name evidence="2" type="primary">thiL</name>
    <name evidence="5" type="ordered locus">Acav_0494</name>
</gene>
<feature type="binding site" evidence="2">
    <location>
        <position position="46"/>
    </location>
    <ligand>
        <name>Mg(2+)</name>
        <dbReference type="ChEBI" id="CHEBI:18420"/>
        <label>2</label>
    </ligand>
</feature>
<dbReference type="AlphaFoldDB" id="F0Q5B8"/>
<comment type="pathway">
    <text evidence="2">Cofactor biosynthesis; thiamine diphosphate biosynthesis; thiamine diphosphate from thiamine phosphate: step 1/1.</text>
</comment>
<feature type="binding site" evidence="2">
    <location>
        <position position="29"/>
    </location>
    <ligand>
        <name>Mg(2+)</name>
        <dbReference type="ChEBI" id="CHEBI:18420"/>
        <label>3</label>
    </ligand>
</feature>
<evidence type="ECO:0000256" key="2">
    <source>
        <dbReference type="HAMAP-Rule" id="MF_02128"/>
    </source>
</evidence>
<feature type="binding site" evidence="2">
    <location>
        <position position="326"/>
    </location>
    <ligand>
        <name>substrate</name>
    </ligand>
</feature>
<dbReference type="GO" id="GO:0009229">
    <property type="term" value="P:thiamine diphosphate biosynthetic process"/>
    <property type="evidence" value="ECO:0007669"/>
    <property type="project" value="UniProtKB-UniRule"/>
</dbReference>
<dbReference type="PIRSF" id="PIRSF005303">
    <property type="entry name" value="Thiam_monoph_kin"/>
    <property type="match status" value="1"/>
</dbReference>